<comment type="subcellular location">
    <subcellularLocation>
        <location evidence="1">Membrane</location>
    </subcellularLocation>
</comment>
<dbReference type="GO" id="GO:0016020">
    <property type="term" value="C:membrane"/>
    <property type="evidence" value="ECO:0007669"/>
    <property type="project" value="UniProtKB-SubCell"/>
</dbReference>
<feature type="domain" description="RING-type" evidence="12">
    <location>
        <begin position="261"/>
        <end position="302"/>
    </location>
</feature>
<feature type="region of interest" description="Disordered" evidence="9">
    <location>
        <begin position="373"/>
        <end position="445"/>
    </location>
</feature>
<evidence type="ECO:0000256" key="10">
    <source>
        <dbReference type="SAM" id="Phobius"/>
    </source>
</evidence>
<name>A0A7M7RDY0_STRPU</name>
<evidence type="ECO:0000313" key="14">
    <source>
        <dbReference type="Proteomes" id="UP000007110"/>
    </source>
</evidence>
<dbReference type="Pfam" id="PF13639">
    <property type="entry name" value="zf-RING_2"/>
    <property type="match status" value="1"/>
</dbReference>
<feature type="transmembrane region" description="Helical" evidence="10">
    <location>
        <begin position="193"/>
        <end position="216"/>
    </location>
</feature>
<dbReference type="RefSeq" id="XP_785546.1">
    <property type="nucleotide sequence ID" value="XM_780453.5"/>
</dbReference>
<dbReference type="PROSITE" id="PS50089">
    <property type="entry name" value="ZF_RING_2"/>
    <property type="match status" value="1"/>
</dbReference>
<keyword evidence="6 10" id="KW-1133">Transmembrane helix</keyword>
<dbReference type="EnsemblMetazoa" id="XM_780453">
    <property type="protein sequence ID" value="XP_785546"/>
    <property type="gene ID" value="LOC580394"/>
</dbReference>
<keyword evidence="5" id="KW-0862">Zinc</keyword>
<feature type="compositionally biased region" description="Polar residues" evidence="9">
    <location>
        <begin position="399"/>
        <end position="414"/>
    </location>
</feature>
<feature type="compositionally biased region" description="Low complexity" evidence="9">
    <location>
        <begin position="380"/>
        <end position="394"/>
    </location>
</feature>
<accession>A0A7M7RDY0</accession>
<dbReference type="OMA" id="VQDSAWI"/>
<evidence type="ECO:0000256" key="2">
    <source>
        <dbReference type="ARBA" id="ARBA00022692"/>
    </source>
</evidence>
<dbReference type="Gene3D" id="3.30.40.10">
    <property type="entry name" value="Zinc/RING finger domain, C3HC4 (zinc finger)"/>
    <property type="match status" value="1"/>
</dbReference>
<dbReference type="PANTHER" id="PTHR46539:SF23">
    <property type="entry name" value="RING-TYPE DOMAIN-CONTAINING PROTEIN"/>
    <property type="match status" value="1"/>
</dbReference>
<evidence type="ECO:0000313" key="13">
    <source>
        <dbReference type="EnsemblMetazoa" id="XP_785546"/>
    </source>
</evidence>
<feature type="signal peptide" evidence="11">
    <location>
        <begin position="1"/>
        <end position="30"/>
    </location>
</feature>
<dbReference type="GO" id="GO:0008270">
    <property type="term" value="F:zinc ion binding"/>
    <property type="evidence" value="ECO:0007669"/>
    <property type="project" value="UniProtKB-KW"/>
</dbReference>
<dbReference type="InterPro" id="IPR001841">
    <property type="entry name" value="Znf_RING"/>
</dbReference>
<dbReference type="InterPro" id="IPR013083">
    <property type="entry name" value="Znf_RING/FYVE/PHD"/>
</dbReference>
<dbReference type="AlphaFoldDB" id="A0A7M7RDY0"/>
<keyword evidence="4 8" id="KW-0863">Zinc-finger</keyword>
<dbReference type="SMART" id="SM00184">
    <property type="entry name" value="RING"/>
    <property type="match status" value="1"/>
</dbReference>
<protein>
    <recommendedName>
        <fullName evidence="12">RING-type domain-containing protein</fullName>
    </recommendedName>
</protein>
<evidence type="ECO:0000256" key="5">
    <source>
        <dbReference type="ARBA" id="ARBA00022833"/>
    </source>
</evidence>
<dbReference type="CDD" id="cd02122">
    <property type="entry name" value="PA_GRAIL_like"/>
    <property type="match status" value="1"/>
</dbReference>
<evidence type="ECO:0000256" key="8">
    <source>
        <dbReference type="PROSITE-ProRule" id="PRU00175"/>
    </source>
</evidence>
<reference evidence="13" key="2">
    <citation type="submission" date="2021-01" db="UniProtKB">
        <authorList>
            <consortium name="EnsemblMetazoa"/>
        </authorList>
    </citation>
    <scope>IDENTIFICATION</scope>
</reference>
<dbReference type="PANTHER" id="PTHR46539">
    <property type="entry name" value="E3 UBIQUITIN-PROTEIN LIGASE ATL42"/>
    <property type="match status" value="1"/>
</dbReference>
<keyword evidence="2 10" id="KW-0812">Transmembrane</keyword>
<dbReference type="GO" id="GO:0005737">
    <property type="term" value="C:cytoplasm"/>
    <property type="evidence" value="ECO:0000318"/>
    <property type="project" value="GO_Central"/>
</dbReference>
<evidence type="ECO:0000259" key="12">
    <source>
        <dbReference type="PROSITE" id="PS50089"/>
    </source>
</evidence>
<feature type="chain" id="PRO_5033913946" description="RING-type domain-containing protein" evidence="11">
    <location>
        <begin position="31"/>
        <end position="445"/>
    </location>
</feature>
<dbReference type="KEGG" id="spu:580394"/>
<sequence length="445" mass="49430">MRILPPSIQDLPKFLHHLWIICFLLPPSWGQNYDLYSQSDTWTTAILILTYKHPISKNLTTEKEENGRFATGTIKEAKGILLRPSRNVYGCVALPKSQIPKQPWIALVEYGNCTPEVKMTLAEEGNASALLMINAPEVDASSVDFKGKIPGIILKAEHGKRIEELVKNVTQVMIEITEGPQVITRIEVKKSSVLFVSVSFIVLMIVSLAWLVFYYIQRFRYAQARGRTQKQLGRAAKKVIAKLPLRTVKDGDQEMVEIEACPICLEFYRISDILRVLPCKHSYHKTCVDQWLVENRTCPMCKLNILKALGYQMPAAPTEEAHYILEVGQIAFGSGLDDSNEAGSGQHVEPVRTLLSNCTTTGGRYVRMVAVEHDRHSDGNESVESRNGSSSSEGILPPVTTTVELHDPNSSSRNLAEDASVNGAEESTSQNLVEETQDPGHATSV</sequence>
<reference evidence="14" key="1">
    <citation type="submission" date="2015-02" db="EMBL/GenBank/DDBJ databases">
        <title>Genome sequencing for Strongylocentrotus purpuratus.</title>
        <authorList>
            <person name="Murali S."/>
            <person name="Liu Y."/>
            <person name="Vee V."/>
            <person name="English A."/>
            <person name="Wang M."/>
            <person name="Skinner E."/>
            <person name="Han Y."/>
            <person name="Muzny D.M."/>
            <person name="Worley K.C."/>
            <person name="Gibbs R.A."/>
        </authorList>
    </citation>
    <scope>NUCLEOTIDE SEQUENCE</scope>
</reference>
<dbReference type="GO" id="GO:0061630">
    <property type="term" value="F:ubiquitin protein ligase activity"/>
    <property type="evidence" value="ECO:0000318"/>
    <property type="project" value="GO_Central"/>
</dbReference>
<dbReference type="Proteomes" id="UP000007110">
    <property type="component" value="Unassembled WGS sequence"/>
</dbReference>
<keyword evidence="3" id="KW-0479">Metal-binding</keyword>
<dbReference type="GO" id="GO:0006511">
    <property type="term" value="P:ubiquitin-dependent protein catabolic process"/>
    <property type="evidence" value="ECO:0000318"/>
    <property type="project" value="GO_Central"/>
</dbReference>
<evidence type="ECO:0000256" key="9">
    <source>
        <dbReference type="SAM" id="MobiDB-lite"/>
    </source>
</evidence>
<dbReference type="RefSeq" id="XP_030836543.1">
    <property type="nucleotide sequence ID" value="XM_030980683.1"/>
</dbReference>
<keyword evidence="7 10" id="KW-0472">Membrane</keyword>
<keyword evidence="11" id="KW-0732">Signal</keyword>
<proteinExistence type="predicted"/>
<dbReference type="OrthoDB" id="5357315at2759"/>
<evidence type="ECO:0000256" key="11">
    <source>
        <dbReference type="SAM" id="SignalP"/>
    </source>
</evidence>
<evidence type="ECO:0000256" key="6">
    <source>
        <dbReference type="ARBA" id="ARBA00022989"/>
    </source>
</evidence>
<dbReference type="InParanoid" id="A0A7M7RDY0"/>
<dbReference type="EnsemblMetazoa" id="XM_030980683">
    <property type="protein sequence ID" value="XP_030836543"/>
    <property type="gene ID" value="LOC580394"/>
</dbReference>
<organism evidence="13 14">
    <name type="scientific">Strongylocentrotus purpuratus</name>
    <name type="common">Purple sea urchin</name>
    <dbReference type="NCBI Taxonomy" id="7668"/>
    <lineage>
        <taxon>Eukaryota</taxon>
        <taxon>Metazoa</taxon>
        <taxon>Echinodermata</taxon>
        <taxon>Eleutherozoa</taxon>
        <taxon>Echinozoa</taxon>
        <taxon>Echinoidea</taxon>
        <taxon>Euechinoidea</taxon>
        <taxon>Echinacea</taxon>
        <taxon>Camarodonta</taxon>
        <taxon>Echinidea</taxon>
        <taxon>Strongylocentrotidae</taxon>
        <taxon>Strongylocentrotus</taxon>
    </lineage>
</organism>
<evidence type="ECO:0000256" key="7">
    <source>
        <dbReference type="ARBA" id="ARBA00023136"/>
    </source>
</evidence>
<dbReference type="GeneID" id="580394"/>
<keyword evidence="14" id="KW-1185">Reference proteome</keyword>
<evidence type="ECO:0000256" key="1">
    <source>
        <dbReference type="ARBA" id="ARBA00004370"/>
    </source>
</evidence>
<dbReference type="SUPFAM" id="SSF57850">
    <property type="entry name" value="RING/U-box"/>
    <property type="match status" value="1"/>
</dbReference>
<evidence type="ECO:0000256" key="4">
    <source>
        <dbReference type="ARBA" id="ARBA00022771"/>
    </source>
</evidence>
<dbReference type="FunCoup" id="A0A7M7RDY0">
    <property type="interactions" value="306"/>
</dbReference>
<dbReference type="FunFam" id="3.30.40.10:FF:000009">
    <property type="entry name" value="E3 ubiquitin-protein ligase RNF130"/>
    <property type="match status" value="1"/>
</dbReference>
<dbReference type="Gene3D" id="3.50.30.30">
    <property type="match status" value="1"/>
</dbReference>
<feature type="compositionally biased region" description="Polar residues" evidence="9">
    <location>
        <begin position="425"/>
        <end position="434"/>
    </location>
</feature>
<evidence type="ECO:0000256" key="3">
    <source>
        <dbReference type="ARBA" id="ARBA00022723"/>
    </source>
</evidence>